<evidence type="ECO:0000256" key="7">
    <source>
        <dbReference type="ARBA" id="ARBA00022989"/>
    </source>
</evidence>
<accession>A0A7Y8EDG0</accession>
<comment type="pathway">
    <text evidence="9">Protein modification; lipoprotein biosynthesis (signal peptide cleavage).</text>
</comment>
<keyword evidence="4 9" id="KW-0812">Transmembrane</keyword>
<comment type="catalytic activity">
    <reaction evidence="9">
        <text>Release of signal peptides from bacterial membrane prolipoproteins. Hydrolyzes -Xaa-Yaa-Zaa-|-(S,diacylglyceryl)Cys-, in which Xaa is hydrophobic (preferably Leu), and Yaa (Ala or Ser) and Zaa (Gly or Ala) have small, neutral side chains.</text>
        <dbReference type="EC" id="3.4.23.36"/>
    </reaction>
</comment>
<evidence type="ECO:0000256" key="1">
    <source>
        <dbReference type="ARBA" id="ARBA00006139"/>
    </source>
</evidence>
<dbReference type="PANTHER" id="PTHR33695">
    <property type="entry name" value="LIPOPROTEIN SIGNAL PEPTIDASE"/>
    <property type="match status" value="1"/>
</dbReference>
<comment type="caution">
    <text evidence="11">The sequence shown here is derived from an EMBL/GenBank/DDBJ whole genome shotgun (WGS) entry which is preliminary data.</text>
</comment>
<evidence type="ECO:0000256" key="6">
    <source>
        <dbReference type="ARBA" id="ARBA00022801"/>
    </source>
</evidence>
<comment type="function">
    <text evidence="9">This protein specifically catalyzes the removal of signal peptides from prolipoproteins.</text>
</comment>
<feature type="transmembrane region" description="Helical" evidence="9">
    <location>
        <begin position="139"/>
        <end position="159"/>
    </location>
</feature>
<dbReference type="EMBL" id="JACARG010000010">
    <property type="protein sequence ID" value="NWE12609.1"/>
    <property type="molecule type" value="Genomic_DNA"/>
</dbReference>
<keyword evidence="2 9" id="KW-1003">Cell membrane</keyword>
<dbReference type="AlphaFoldDB" id="A0A7Y8EDG0"/>
<dbReference type="PANTHER" id="PTHR33695:SF1">
    <property type="entry name" value="LIPOPROTEIN SIGNAL PEPTIDASE"/>
    <property type="match status" value="1"/>
</dbReference>
<dbReference type="GO" id="GO:0005886">
    <property type="term" value="C:plasma membrane"/>
    <property type="evidence" value="ECO:0007669"/>
    <property type="project" value="UniProtKB-SubCell"/>
</dbReference>
<dbReference type="GO" id="GO:0004190">
    <property type="term" value="F:aspartic-type endopeptidase activity"/>
    <property type="evidence" value="ECO:0007669"/>
    <property type="project" value="UniProtKB-UniRule"/>
</dbReference>
<proteinExistence type="inferred from homology"/>
<keyword evidence="3 9" id="KW-0645">Protease</keyword>
<feature type="transmembrane region" description="Helical" evidence="9">
    <location>
        <begin position="72"/>
        <end position="90"/>
    </location>
</feature>
<evidence type="ECO:0000256" key="8">
    <source>
        <dbReference type="ARBA" id="ARBA00023136"/>
    </source>
</evidence>
<dbReference type="GO" id="GO:0006508">
    <property type="term" value="P:proteolysis"/>
    <property type="evidence" value="ECO:0007669"/>
    <property type="project" value="UniProtKB-KW"/>
</dbReference>
<keyword evidence="7 9" id="KW-1133">Transmembrane helix</keyword>
<keyword evidence="8 9" id="KW-0472">Membrane</keyword>
<dbReference type="EC" id="3.4.23.36" evidence="9"/>
<dbReference type="RefSeq" id="WP_177076667.1">
    <property type="nucleotide sequence ID" value="NZ_JACARG010000010.1"/>
</dbReference>
<dbReference type="Proteomes" id="UP000531950">
    <property type="component" value="Unassembled WGS sequence"/>
</dbReference>
<evidence type="ECO:0000256" key="5">
    <source>
        <dbReference type="ARBA" id="ARBA00022750"/>
    </source>
</evidence>
<evidence type="ECO:0000313" key="12">
    <source>
        <dbReference type="Proteomes" id="UP000531950"/>
    </source>
</evidence>
<feature type="active site" evidence="9">
    <location>
        <position position="144"/>
    </location>
</feature>
<dbReference type="UniPathway" id="UPA00665"/>
<comment type="subcellular location">
    <subcellularLocation>
        <location evidence="9">Cell membrane</location>
        <topology evidence="9">Multi-pass membrane protein</topology>
    </subcellularLocation>
</comment>
<dbReference type="HAMAP" id="MF_00161">
    <property type="entry name" value="LspA"/>
    <property type="match status" value="1"/>
</dbReference>
<gene>
    <name evidence="9" type="primary">lspA</name>
    <name evidence="11" type="ORF">HX822_06640</name>
</gene>
<dbReference type="PRINTS" id="PR00781">
    <property type="entry name" value="LIPOSIGPTASE"/>
</dbReference>
<sequence length="165" mass="17606">MQDALRGRSFAVLIGIAFIAVDQLIKLLALFSLQATTFRFGSSPVNMALELSLNPGAFLSLGASLPTQVKQLIFIVGVAAVVCWAGYRAWTNWSHSLRKAAPLFLIALGGAGNLIDRVFRDGHVVDYLVVNVGPLHTGVFNLADIAITLGALLLMVDLFKSPGKA</sequence>
<name>A0A7Y8EDG0_9PSED</name>
<keyword evidence="6 9" id="KW-0378">Hydrolase</keyword>
<evidence type="ECO:0000256" key="9">
    <source>
        <dbReference type="HAMAP-Rule" id="MF_00161"/>
    </source>
</evidence>
<feature type="transmembrane region" description="Helical" evidence="9">
    <location>
        <begin position="12"/>
        <end position="33"/>
    </location>
</feature>
<keyword evidence="5 9" id="KW-0064">Aspartyl protease</keyword>
<organism evidence="11 12">
    <name type="scientific">Pseudomonas yamanorum</name>
    <dbReference type="NCBI Taxonomy" id="515393"/>
    <lineage>
        <taxon>Bacteria</taxon>
        <taxon>Pseudomonadati</taxon>
        <taxon>Pseudomonadota</taxon>
        <taxon>Gammaproteobacteria</taxon>
        <taxon>Pseudomonadales</taxon>
        <taxon>Pseudomonadaceae</taxon>
        <taxon>Pseudomonas</taxon>
    </lineage>
</organism>
<comment type="similarity">
    <text evidence="1 9 10">Belongs to the peptidase A8 family.</text>
</comment>
<dbReference type="InterPro" id="IPR001872">
    <property type="entry name" value="Peptidase_A8"/>
</dbReference>
<evidence type="ECO:0000256" key="2">
    <source>
        <dbReference type="ARBA" id="ARBA00022475"/>
    </source>
</evidence>
<evidence type="ECO:0000256" key="10">
    <source>
        <dbReference type="RuleBase" id="RU004181"/>
    </source>
</evidence>
<feature type="active site" evidence="9">
    <location>
        <position position="126"/>
    </location>
</feature>
<reference evidence="11 12" key="1">
    <citation type="submission" date="2020-04" db="EMBL/GenBank/DDBJ databases">
        <title>Molecular characterization of pseudomonads from Agaricus bisporus reveal novel blotch 2 pathogens in Western Europe.</title>
        <authorList>
            <person name="Taparia T."/>
            <person name="Krijger M."/>
            <person name="Haynes E."/>
            <person name="Elpinstone J.G."/>
            <person name="Noble R."/>
            <person name="Van Der Wolf J."/>
        </authorList>
    </citation>
    <scope>NUCLEOTIDE SEQUENCE [LARGE SCALE GENOMIC DNA]</scope>
    <source>
        <strain evidence="11 12">IPO3782</strain>
    </source>
</reference>
<evidence type="ECO:0000256" key="4">
    <source>
        <dbReference type="ARBA" id="ARBA00022692"/>
    </source>
</evidence>
<protein>
    <recommendedName>
        <fullName evidence="9">Lipoprotein signal peptidase</fullName>
        <ecNumber evidence="9">3.4.23.36</ecNumber>
    </recommendedName>
    <alternativeName>
        <fullName evidence="9">Prolipoprotein signal peptidase</fullName>
    </alternativeName>
    <alternativeName>
        <fullName evidence="9">Signal peptidase II</fullName>
        <shortName evidence="9">SPase II</shortName>
    </alternativeName>
</protein>
<evidence type="ECO:0000256" key="3">
    <source>
        <dbReference type="ARBA" id="ARBA00022670"/>
    </source>
</evidence>
<feature type="transmembrane region" description="Helical" evidence="9">
    <location>
        <begin position="102"/>
        <end position="119"/>
    </location>
</feature>
<dbReference type="Pfam" id="PF01252">
    <property type="entry name" value="Peptidase_A8"/>
    <property type="match status" value="1"/>
</dbReference>
<evidence type="ECO:0000313" key="11">
    <source>
        <dbReference type="EMBL" id="NWE12609.1"/>
    </source>
</evidence>